<name>A0AAD6NK62_DREDA</name>
<dbReference type="Proteomes" id="UP001221413">
    <property type="component" value="Unassembled WGS sequence"/>
</dbReference>
<gene>
    <name evidence="1" type="ORF">Dda_5388</name>
</gene>
<evidence type="ECO:0000313" key="2">
    <source>
        <dbReference type="Proteomes" id="UP001221413"/>
    </source>
</evidence>
<dbReference type="PANTHER" id="PTHR36839:SF1">
    <property type="entry name" value="METALLO-BETA-LACTAMASE FAMILY PROTEIN (AFU_ORTHOLOGUE AFUA_5G12770)"/>
    <property type="match status" value="1"/>
</dbReference>
<dbReference type="EMBL" id="JAQGDS010000006">
    <property type="protein sequence ID" value="KAJ6259748.1"/>
    <property type="molecule type" value="Genomic_DNA"/>
</dbReference>
<proteinExistence type="predicted"/>
<protein>
    <recommendedName>
        <fullName evidence="3">Metallo-beta-lactamase domain-containing protein</fullName>
    </recommendedName>
</protein>
<accession>A0AAD6NK62</accession>
<evidence type="ECO:0000313" key="1">
    <source>
        <dbReference type="EMBL" id="KAJ6259748.1"/>
    </source>
</evidence>
<reference evidence="1" key="1">
    <citation type="submission" date="2023-01" db="EMBL/GenBank/DDBJ databases">
        <title>The chitinases involved in constricting ring structure development in the nematode-trapping fungus Drechslerella dactyloides.</title>
        <authorList>
            <person name="Wang R."/>
            <person name="Zhang L."/>
            <person name="Tang P."/>
            <person name="Li S."/>
            <person name="Liang L."/>
        </authorList>
    </citation>
    <scope>NUCLEOTIDE SEQUENCE</scope>
    <source>
        <strain evidence="1">YMF1.00031</strain>
    </source>
</reference>
<dbReference type="InterPro" id="IPR036866">
    <property type="entry name" value="RibonucZ/Hydroxyglut_hydro"/>
</dbReference>
<dbReference type="Gene3D" id="3.60.15.10">
    <property type="entry name" value="Ribonuclease Z/Hydroxyacylglutathione hydrolase-like"/>
    <property type="match status" value="1"/>
</dbReference>
<dbReference type="AlphaFoldDB" id="A0AAD6NK62"/>
<comment type="caution">
    <text evidence="1">The sequence shown here is derived from an EMBL/GenBank/DDBJ whole genome shotgun (WGS) entry which is preliminary data.</text>
</comment>
<organism evidence="1 2">
    <name type="scientific">Drechslerella dactyloides</name>
    <name type="common">Nematode-trapping fungus</name>
    <name type="synonym">Arthrobotrys dactyloides</name>
    <dbReference type="NCBI Taxonomy" id="74499"/>
    <lineage>
        <taxon>Eukaryota</taxon>
        <taxon>Fungi</taxon>
        <taxon>Dikarya</taxon>
        <taxon>Ascomycota</taxon>
        <taxon>Pezizomycotina</taxon>
        <taxon>Orbiliomycetes</taxon>
        <taxon>Orbiliales</taxon>
        <taxon>Orbiliaceae</taxon>
        <taxon>Drechslerella</taxon>
    </lineage>
</organism>
<dbReference type="PANTHER" id="PTHR36839">
    <property type="entry name" value="METALLO-BETA-LACTAMASE FAMILY PROTEIN (AFU_ORTHOLOGUE AFUA_5G12770)"/>
    <property type="match status" value="1"/>
</dbReference>
<sequence length="327" mass="37212">MLARPPNSVDPSHFDKLICVRCGIQYEETDRTQRVNCPTCDDPREAVPPTGQAWTTLRDLYDTPSTRDTAEPKYKIDISTDPREPNVTILTTRPRFAIGQSCFVLTTPHGLVIWEIMPFLDQPTVDAINAIGEVKAILISHPHFYNTPFMWSEAFGDVPVYISSVDKHWLMTKDLKGVIRTWEDEIEILPGAKATQLGGHFPGSSVLEFEDKLFVADTIVVTPAALYHFDRQEGYTGFSFQWSVLSKIPLAPPQISKMWDRIRRLNFSTVYGGWELHAGVMQVVRDSEMDERERKEGRTAKFKILDSMRRQVQAMGHEITPDMGLEL</sequence>
<keyword evidence="2" id="KW-1185">Reference proteome</keyword>
<evidence type="ECO:0008006" key="3">
    <source>
        <dbReference type="Google" id="ProtNLM"/>
    </source>
</evidence>
<dbReference type="SUPFAM" id="SSF56281">
    <property type="entry name" value="Metallo-hydrolase/oxidoreductase"/>
    <property type="match status" value="1"/>
</dbReference>